<accession>A0AA39LZ11</accession>
<dbReference type="AlphaFoldDB" id="A0AA39LZ11"/>
<dbReference type="Proteomes" id="UP001175271">
    <property type="component" value="Unassembled WGS sequence"/>
</dbReference>
<keyword evidence="3" id="KW-1185">Reference proteome</keyword>
<dbReference type="EMBL" id="JAUCMV010000002">
    <property type="protein sequence ID" value="KAK0415516.1"/>
    <property type="molecule type" value="Genomic_DNA"/>
</dbReference>
<feature type="transmembrane region" description="Helical" evidence="1">
    <location>
        <begin position="69"/>
        <end position="98"/>
    </location>
</feature>
<dbReference type="SUPFAM" id="SSF81321">
    <property type="entry name" value="Family A G protein-coupled receptor-like"/>
    <property type="match status" value="1"/>
</dbReference>
<name>A0AA39LZ11_9BILA</name>
<organism evidence="2 3">
    <name type="scientific">Steinernema hermaphroditum</name>
    <dbReference type="NCBI Taxonomy" id="289476"/>
    <lineage>
        <taxon>Eukaryota</taxon>
        <taxon>Metazoa</taxon>
        <taxon>Ecdysozoa</taxon>
        <taxon>Nematoda</taxon>
        <taxon>Chromadorea</taxon>
        <taxon>Rhabditida</taxon>
        <taxon>Tylenchina</taxon>
        <taxon>Panagrolaimomorpha</taxon>
        <taxon>Strongyloidoidea</taxon>
        <taxon>Steinernematidae</taxon>
        <taxon>Steinernema</taxon>
    </lineage>
</organism>
<sequence length="490" mass="56657">MEIWFNKTEYDRLYSCDYLNESQWREYATKRPVSGALCLVLAVLYFITYVPCLIVMTRKQFFDNSCFKIMFFNGIVDVIAILINGFITGYLLIVGTIFCLWPTLQYWIGLLAVTFWCGQCFNCTVLAINRCLDFWAPNLSEFVFKGPRTFIWWMMDVAYILYLMIFTKPTVLNSSVYIWWMMDVSPRSTVVPVDRIPVDRSEYFVYALEVNNYVSCFLLFFLYTILIISFRVKGSQLTSQSHEMQLHLLKQAGFICLLNCIPGMLFIAVQFIPSPPEVIYICLITYQMGNGGGGLIFLIVNKTMRQKLSILTSWLIYPTFIVLHFAVPHVSFDFDPSYGSYEYNFPQNVEFLTQIGLFFAAITFCCYLGILAIIIARKRLLSTVSSSSSTSIQFRILFQAFLLTIPVSFLNISGWRLAFLIESNEFFEILWQSVAALLPGIHLLVLVVFNPLIRGYLSKLVSRKTQLRKMFVVRSWTYARKVSSSAVERI</sequence>
<feature type="transmembrane region" description="Helical" evidence="1">
    <location>
        <begin position="149"/>
        <end position="167"/>
    </location>
</feature>
<feature type="transmembrane region" description="Helical" evidence="1">
    <location>
        <begin position="33"/>
        <end position="57"/>
    </location>
</feature>
<feature type="transmembrane region" description="Helical" evidence="1">
    <location>
        <begin position="429"/>
        <end position="453"/>
    </location>
</feature>
<keyword evidence="1" id="KW-0812">Transmembrane</keyword>
<feature type="transmembrane region" description="Helical" evidence="1">
    <location>
        <begin position="252"/>
        <end position="272"/>
    </location>
</feature>
<dbReference type="PANTHER" id="PTHR23021:SF11">
    <property type="entry name" value="SERPENTINE RECEPTOR, CLASS T"/>
    <property type="match status" value="1"/>
</dbReference>
<comment type="caution">
    <text evidence="2">The sequence shown here is derived from an EMBL/GenBank/DDBJ whole genome shotgun (WGS) entry which is preliminary data.</text>
</comment>
<reference evidence="2" key="1">
    <citation type="submission" date="2023-06" db="EMBL/GenBank/DDBJ databases">
        <title>Genomic analysis of the entomopathogenic nematode Steinernema hermaphroditum.</title>
        <authorList>
            <person name="Schwarz E.M."/>
            <person name="Heppert J.K."/>
            <person name="Baniya A."/>
            <person name="Schwartz H.T."/>
            <person name="Tan C.-H."/>
            <person name="Antoshechkin I."/>
            <person name="Sternberg P.W."/>
            <person name="Goodrich-Blair H."/>
            <person name="Dillman A.R."/>
        </authorList>
    </citation>
    <scope>NUCLEOTIDE SEQUENCE</scope>
    <source>
        <strain evidence="2">PS9179</strain>
        <tissue evidence="2">Whole animal</tissue>
    </source>
</reference>
<feature type="transmembrane region" description="Helical" evidence="1">
    <location>
        <begin position="311"/>
        <end position="331"/>
    </location>
</feature>
<dbReference type="PANTHER" id="PTHR23021">
    <property type="entry name" value="SERPENTINE RECEPTOR, CLASS T"/>
    <property type="match status" value="1"/>
</dbReference>
<proteinExistence type="predicted"/>
<protein>
    <submittedName>
        <fullName evidence="2">Uncharacterized protein</fullName>
    </submittedName>
</protein>
<feature type="transmembrane region" description="Helical" evidence="1">
    <location>
        <begin position="104"/>
        <end position="128"/>
    </location>
</feature>
<dbReference type="Pfam" id="PF10321">
    <property type="entry name" value="7TM_GPCR_Srt"/>
    <property type="match status" value="1"/>
</dbReference>
<feature type="transmembrane region" description="Helical" evidence="1">
    <location>
        <begin position="212"/>
        <end position="232"/>
    </location>
</feature>
<feature type="transmembrane region" description="Helical" evidence="1">
    <location>
        <begin position="396"/>
        <end position="417"/>
    </location>
</feature>
<evidence type="ECO:0000313" key="3">
    <source>
        <dbReference type="Proteomes" id="UP001175271"/>
    </source>
</evidence>
<keyword evidence="1" id="KW-0472">Membrane</keyword>
<keyword evidence="1" id="KW-1133">Transmembrane helix</keyword>
<dbReference type="InterPro" id="IPR019425">
    <property type="entry name" value="7TM_GPCR_serpentine_rcpt_Srt"/>
</dbReference>
<evidence type="ECO:0000256" key="1">
    <source>
        <dbReference type="SAM" id="Phobius"/>
    </source>
</evidence>
<evidence type="ECO:0000313" key="2">
    <source>
        <dbReference type="EMBL" id="KAK0415516.1"/>
    </source>
</evidence>
<gene>
    <name evidence="2" type="ORF">QR680_011985</name>
</gene>
<feature type="transmembrane region" description="Helical" evidence="1">
    <location>
        <begin position="278"/>
        <end position="299"/>
    </location>
</feature>
<feature type="transmembrane region" description="Helical" evidence="1">
    <location>
        <begin position="351"/>
        <end position="375"/>
    </location>
</feature>